<gene>
    <name evidence="1" type="ordered locus">Mmar10_1916</name>
</gene>
<dbReference type="AlphaFoldDB" id="Q0ANC9"/>
<dbReference type="eggNOG" id="COG5507">
    <property type="taxonomic scope" value="Bacteria"/>
</dbReference>
<evidence type="ECO:0000313" key="2">
    <source>
        <dbReference type="Proteomes" id="UP000001964"/>
    </source>
</evidence>
<dbReference type="HOGENOM" id="CLU_136844_0_0_5"/>
<keyword evidence="2" id="KW-1185">Reference proteome</keyword>
<dbReference type="STRING" id="394221.Mmar10_1916"/>
<dbReference type="OrthoDB" id="9792392at2"/>
<protein>
    <recommendedName>
        <fullName evidence="3">RNA signal recognition particle 4.5S RNA</fullName>
    </recommendedName>
</protein>
<dbReference type="KEGG" id="mmr:Mmar10_1916"/>
<dbReference type="EMBL" id="CP000449">
    <property type="protein sequence ID" value="ABI66208.1"/>
    <property type="molecule type" value="Genomic_DNA"/>
</dbReference>
<evidence type="ECO:0000313" key="1">
    <source>
        <dbReference type="EMBL" id="ABI66208.1"/>
    </source>
</evidence>
<proteinExistence type="predicted"/>
<accession>Q0ANC9</accession>
<reference evidence="1 2" key="1">
    <citation type="submission" date="2006-08" db="EMBL/GenBank/DDBJ databases">
        <title>Complete sequence of Maricaulis maris MCS10.</title>
        <authorList>
            <consortium name="US DOE Joint Genome Institute"/>
            <person name="Copeland A."/>
            <person name="Lucas S."/>
            <person name="Lapidus A."/>
            <person name="Barry K."/>
            <person name="Detter J.C."/>
            <person name="Glavina del Rio T."/>
            <person name="Hammon N."/>
            <person name="Israni S."/>
            <person name="Dalin E."/>
            <person name="Tice H."/>
            <person name="Pitluck S."/>
            <person name="Saunders E."/>
            <person name="Brettin T."/>
            <person name="Bruce D."/>
            <person name="Han C."/>
            <person name="Tapia R."/>
            <person name="Gilna P."/>
            <person name="Schmutz J."/>
            <person name="Larimer F."/>
            <person name="Land M."/>
            <person name="Hauser L."/>
            <person name="Kyrpides N."/>
            <person name="Mikhailova N."/>
            <person name="Viollier P."/>
            <person name="Stephens C."/>
            <person name="Richardson P."/>
        </authorList>
    </citation>
    <scope>NUCLEOTIDE SEQUENCE [LARGE SCALE GENOMIC DNA]</scope>
    <source>
        <strain evidence="1 2">MCS10</strain>
    </source>
</reference>
<dbReference type="RefSeq" id="WP_011643853.1">
    <property type="nucleotide sequence ID" value="NC_008347.1"/>
</dbReference>
<organism evidence="1 2">
    <name type="scientific">Maricaulis maris (strain MCS10)</name>
    <name type="common">Caulobacter maris</name>
    <dbReference type="NCBI Taxonomy" id="394221"/>
    <lineage>
        <taxon>Bacteria</taxon>
        <taxon>Pseudomonadati</taxon>
        <taxon>Pseudomonadota</taxon>
        <taxon>Alphaproteobacteria</taxon>
        <taxon>Maricaulales</taxon>
        <taxon>Maricaulaceae</taxon>
        <taxon>Maricaulis</taxon>
    </lineage>
</organism>
<dbReference type="PIRSF" id="PIRSF007028">
    <property type="entry name" value="UCP007028"/>
    <property type="match status" value="1"/>
</dbReference>
<dbReference type="InterPro" id="IPR011008">
    <property type="entry name" value="Dimeric_a/b-barrel"/>
</dbReference>
<dbReference type="SUPFAM" id="SSF54909">
    <property type="entry name" value="Dimeric alpha+beta barrel"/>
    <property type="match status" value="1"/>
</dbReference>
<evidence type="ECO:0008006" key="3">
    <source>
        <dbReference type="Google" id="ProtNLM"/>
    </source>
</evidence>
<dbReference type="Gene3D" id="3.30.70.100">
    <property type="match status" value="1"/>
</dbReference>
<name>Q0ANC9_MARMM</name>
<dbReference type="Pfam" id="PF07237">
    <property type="entry name" value="DUF1428"/>
    <property type="match status" value="1"/>
</dbReference>
<sequence>MAYVQGYVAAVPDENRDAFIESSVVMCAMMKEFGALQAVDCWGADVPEGELTSFPKAVQKKDGETVTFSWAVWPDKATADAAMEKMMADPRMKADEMPFDGKRLIFGGFESLGEI</sequence>
<dbReference type="InterPro" id="IPR009874">
    <property type="entry name" value="DUF1428"/>
</dbReference>
<dbReference type="Proteomes" id="UP000001964">
    <property type="component" value="Chromosome"/>
</dbReference>